<name>A0A2W5UDI8_9BACT</name>
<dbReference type="GO" id="GO:0016020">
    <property type="term" value="C:membrane"/>
    <property type="evidence" value="ECO:0007669"/>
    <property type="project" value="GOC"/>
</dbReference>
<dbReference type="PANTHER" id="PTHR21624:SF1">
    <property type="entry name" value="ALKYLGLYCEROL MONOOXYGENASE"/>
    <property type="match status" value="1"/>
</dbReference>
<evidence type="ECO:0000256" key="1">
    <source>
        <dbReference type="ARBA" id="ARBA00004127"/>
    </source>
</evidence>
<keyword evidence="2 7" id="KW-0812">Transmembrane</keyword>
<evidence type="ECO:0000313" key="9">
    <source>
        <dbReference type="EMBL" id="PZR06958.1"/>
    </source>
</evidence>
<evidence type="ECO:0000256" key="5">
    <source>
        <dbReference type="ARBA" id="ARBA00023098"/>
    </source>
</evidence>
<dbReference type="GO" id="GO:0050479">
    <property type="term" value="F:glyceryl-ether monooxygenase activity"/>
    <property type="evidence" value="ECO:0007669"/>
    <property type="project" value="TreeGrafter"/>
</dbReference>
<gene>
    <name evidence="9" type="ORF">DI536_29250</name>
</gene>
<evidence type="ECO:0000256" key="7">
    <source>
        <dbReference type="SAM" id="Phobius"/>
    </source>
</evidence>
<evidence type="ECO:0000256" key="3">
    <source>
        <dbReference type="ARBA" id="ARBA00022989"/>
    </source>
</evidence>
<dbReference type="Proteomes" id="UP000249061">
    <property type="component" value="Unassembled WGS sequence"/>
</dbReference>
<dbReference type="Pfam" id="PF04116">
    <property type="entry name" value="FA_hydroxylase"/>
    <property type="match status" value="1"/>
</dbReference>
<organism evidence="9 10">
    <name type="scientific">Archangium gephyra</name>
    <dbReference type="NCBI Taxonomy" id="48"/>
    <lineage>
        <taxon>Bacteria</taxon>
        <taxon>Pseudomonadati</taxon>
        <taxon>Myxococcota</taxon>
        <taxon>Myxococcia</taxon>
        <taxon>Myxococcales</taxon>
        <taxon>Cystobacterineae</taxon>
        <taxon>Archangiaceae</taxon>
        <taxon>Archangium</taxon>
    </lineage>
</organism>
<feature type="domain" description="Fatty acid hydroxylase" evidence="8">
    <location>
        <begin position="81"/>
        <end position="214"/>
    </location>
</feature>
<dbReference type="GO" id="GO:0006643">
    <property type="term" value="P:membrane lipid metabolic process"/>
    <property type="evidence" value="ECO:0007669"/>
    <property type="project" value="TreeGrafter"/>
</dbReference>
<comment type="caution">
    <text evidence="9">The sequence shown here is derived from an EMBL/GenBank/DDBJ whole genome shotgun (WGS) entry which is preliminary data.</text>
</comment>
<comment type="subcellular location">
    <subcellularLocation>
        <location evidence="1">Endomembrane system</location>
        <topology evidence="1">Multi-pass membrane protein</topology>
    </subcellularLocation>
</comment>
<evidence type="ECO:0000256" key="2">
    <source>
        <dbReference type="ARBA" id="ARBA00022692"/>
    </source>
</evidence>
<protein>
    <submittedName>
        <fullName evidence="9">Sterol desaturase family protein</fullName>
    </submittedName>
</protein>
<feature type="transmembrane region" description="Helical" evidence="7">
    <location>
        <begin position="78"/>
        <end position="95"/>
    </location>
</feature>
<dbReference type="EMBL" id="QFQP01000035">
    <property type="protein sequence ID" value="PZR06958.1"/>
    <property type="molecule type" value="Genomic_DNA"/>
</dbReference>
<keyword evidence="5" id="KW-0443">Lipid metabolism</keyword>
<dbReference type="GO" id="GO:0005506">
    <property type="term" value="F:iron ion binding"/>
    <property type="evidence" value="ECO:0007669"/>
    <property type="project" value="InterPro"/>
</dbReference>
<keyword evidence="6 7" id="KW-0472">Membrane</keyword>
<proteinExistence type="predicted"/>
<evidence type="ECO:0000259" key="8">
    <source>
        <dbReference type="Pfam" id="PF04116"/>
    </source>
</evidence>
<evidence type="ECO:0000313" key="10">
    <source>
        <dbReference type="Proteomes" id="UP000249061"/>
    </source>
</evidence>
<feature type="transmembrane region" description="Helical" evidence="7">
    <location>
        <begin position="48"/>
        <end position="66"/>
    </location>
</feature>
<feature type="transmembrane region" description="Helical" evidence="7">
    <location>
        <begin position="321"/>
        <end position="341"/>
    </location>
</feature>
<dbReference type="GO" id="GO:0008610">
    <property type="term" value="P:lipid biosynthetic process"/>
    <property type="evidence" value="ECO:0007669"/>
    <property type="project" value="InterPro"/>
</dbReference>
<dbReference type="AlphaFoldDB" id="A0A2W5UDI8"/>
<feature type="transmembrane region" description="Helical" evidence="7">
    <location>
        <begin position="353"/>
        <end position="369"/>
    </location>
</feature>
<dbReference type="PANTHER" id="PTHR21624">
    <property type="entry name" value="STEROL DESATURASE-RELATED PROTEIN"/>
    <property type="match status" value="1"/>
</dbReference>
<reference evidence="9 10" key="1">
    <citation type="submission" date="2017-08" db="EMBL/GenBank/DDBJ databases">
        <title>Infants hospitalized years apart are colonized by the same room-sourced microbial strains.</title>
        <authorList>
            <person name="Brooks B."/>
            <person name="Olm M.R."/>
            <person name="Firek B.A."/>
            <person name="Baker R."/>
            <person name="Thomas B.C."/>
            <person name="Morowitz M.J."/>
            <person name="Banfield J.F."/>
        </authorList>
    </citation>
    <scope>NUCLEOTIDE SEQUENCE [LARGE SCALE GENOMIC DNA]</scope>
    <source>
        <strain evidence="9">S2_003_000_R2_14</strain>
    </source>
</reference>
<dbReference type="InterPro" id="IPR051689">
    <property type="entry name" value="Sterol_desaturase/TMEM195"/>
</dbReference>
<sequence>MGPNLIALAIPLFLVGIVIELAVARFKGVKVYRQGDAMADMGCGIAQQLMSLFVSAAALSALYAWLAQYKLFTLPTAWLPWVVAILGVEFAYYWWHRLSHEVNILWAAHVVHHHSEDYNLAVALRQSVTTWVTTLPFYLPLALLGVPLLHFAVVLGLSTLYQFWIHTELIPPLGKFEKVFNTPALHRVHHAINPRYLDKNHSATFAFFDVLFGTWEPETEKCVYGTTRPLNSYNPLWAQVEGYADLFRLAKRAPTWKDTFKVFFASPAWRPEWMGSYVARDVTKKYDPQASTGLGKYTLVQWVALLLGVFFFLLWGAELSVPSKVASVAFILMSLVALPALVEGRSWARALEGARLAALPVLAIVLFVAR</sequence>
<feature type="transmembrane region" description="Helical" evidence="7">
    <location>
        <begin position="294"/>
        <end position="315"/>
    </location>
</feature>
<keyword evidence="4" id="KW-0560">Oxidoreductase</keyword>
<keyword evidence="3 7" id="KW-1133">Transmembrane helix</keyword>
<evidence type="ECO:0000256" key="6">
    <source>
        <dbReference type="ARBA" id="ARBA00023136"/>
    </source>
</evidence>
<dbReference type="GO" id="GO:0012505">
    <property type="term" value="C:endomembrane system"/>
    <property type="evidence" value="ECO:0007669"/>
    <property type="project" value="UniProtKB-SubCell"/>
</dbReference>
<accession>A0A2W5UDI8</accession>
<feature type="transmembrane region" description="Helical" evidence="7">
    <location>
        <begin position="137"/>
        <end position="161"/>
    </location>
</feature>
<evidence type="ECO:0000256" key="4">
    <source>
        <dbReference type="ARBA" id="ARBA00023002"/>
    </source>
</evidence>
<dbReference type="InterPro" id="IPR006694">
    <property type="entry name" value="Fatty_acid_hydroxylase"/>
</dbReference>